<dbReference type="GO" id="GO:0003700">
    <property type="term" value="F:DNA-binding transcription factor activity"/>
    <property type="evidence" value="ECO:0007669"/>
    <property type="project" value="InterPro"/>
</dbReference>
<gene>
    <name evidence="7" type="ORF">FisN_8Lh406</name>
</gene>
<dbReference type="InterPro" id="IPR000232">
    <property type="entry name" value="HSF_DNA-bd"/>
</dbReference>
<protein>
    <recommendedName>
        <fullName evidence="6">HSF-type DNA-binding domain-containing protein</fullName>
    </recommendedName>
</protein>
<evidence type="ECO:0000256" key="5">
    <source>
        <dbReference type="SAM" id="MobiDB-lite"/>
    </source>
</evidence>
<evidence type="ECO:0000313" key="7">
    <source>
        <dbReference type="EMBL" id="GAX13377.1"/>
    </source>
</evidence>
<dbReference type="SMART" id="SM00415">
    <property type="entry name" value="HSF"/>
    <property type="match status" value="1"/>
</dbReference>
<dbReference type="GO" id="GO:0005634">
    <property type="term" value="C:nucleus"/>
    <property type="evidence" value="ECO:0007669"/>
    <property type="project" value="UniProtKB-SubCell"/>
</dbReference>
<comment type="subcellular location">
    <subcellularLocation>
        <location evidence="1">Nucleus</location>
    </subcellularLocation>
</comment>
<name>A0A1Z5JH92_FISSO</name>
<dbReference type="AlphaFoldDB" id="A0A1Z5JH92"/>
<feature type="region of interest" description="Disordered" evidence="5">
    <location>
        <begin position="162"/>
        <end position="198"/>
    </location>
</feature>
<dbReference type="OrthoDB" id="47321at2759"/>
<dbReference type="InterPro" id="IPR036390">
    <property type="entry name" value="WH_DNA-bd_sf"/>
</dbReference>
<evidence type="ECO:0000313" key="8">
    <source>
        <dbReference type="Proteomes" id="UP000198406"/>
    </source>
</evidence>
<dbReference type="EMBL" id="BDSP01000062">
    <property type="protein sequence ID" value="GAX13377.1"/>
    <property type="molecule type" value="Genomic_DNA"/>
</dbReference>
<keyword evidence="2" id="KW-0238">DNA-binding</keyword>
<evidence type="ECO:0000256" key="3">
    <source>
        <dbReference type="ARBA" id="ARBA00023242"/>
    </source>
</evidence>
<dbReference type="InterPro" id="IPR036388">
    <property type="entry name" value="WH-like_DNA-bd_sf"/>
</dbReference>
<evidence type="ECO:0000256" key="4">
    <source>
        <dbReference type="RuleBase" id="RU004020"/>
    </source>
</evidence>
<keyword evidence="8" id="KW-1185">Reference proteome</keyword>
<dbReference type="Proteomes" id="UP000198406">
    <property type="component" value="Unassembled WGS sequence"/>
</dbReference>
<dbReference type="PANTHER" id="PTHR10015:SF206">
    <property type="entry name" value="HSF-TYPE DNA-BINDING DOMAIN-CONTAINING PROTEIN"/>
    <property type="match status" value="1"/>
</dbReference>
<dbReference type="InParanoid" id="A0A1Z5JH92"/>
<evidence type="ECO:0000259" key="6">
    <source>
        <dbReference type="SMART" id="SM00415"/>
    </source>
</evidence>
<evidence type="ECO:0000256" key="1">
    <source>
        <dbReference type="ARBA" id="ARBA00004123"/>
    </source>
</evidence>
<dbReference type="GO" id="GO:0043565">
    <property type="term" value="F:sequence-specific DNA binding"/>
    <property type="evidence" value="ECO:0007669"/>
    <property type="project" value="InterPro"/>
</dbReference>
<dbReference type="Pfam" id="PF00447">
    <property type="entry name" value="HSF_DNA-bind"/>
    <property type="match status" value="1"/>
</dbReference>
<accession>A0A1Z5JH92</accession>
<dbReference type="PANTHER" id="PTHR10015">
    <property type="entry name" value="HEAT SHOCK TRANSCRIPTION FACTOR"/>
    <property type="match status" value="1"/>
</dbReference>
<dbReference type="SUPFAM" id="SSF46785">
    <property type="entry name" value="Winged helix' DNA-binding domain"/>
    <property type="match status" value="1"/>
</dbReference>
<dbReference type="Gene3D" id="1.10.10.10">
    <property type="entry name" value="Winged helix-like DNA-binding domain superfamily/Winged helix DNA-binding domain"/>
    <property type="match status" value="1"/>
</dbReference>
<comment type="caution">
    <text evidence="7">The sequence shown here is derived from an EMBL/GenBank/DDBJ whole genome shotgun (WGS) entry which is preliminary data.</text>
</comment>
<dbReference type="FunFam" id="1.10.10.10:FF:000479">
    <property type="entry name" value="Predicted protein"/>
    <property type="match status" value="1"/>
</dbReference>
<feature type="region of interest" description="Disordered" evidence="5">
    <location>
        <begin position="1"/>
        <end position="28"/>
    </location>
</feature>
<evidence type="ECO:0000256" key="2">
    <source>
        <dbReference type="ARBA" id="ARBA00023125"/>
    </source>
</evidence>
<organism evidence="7 8">
    <name type="scientific">Fistulifera solaris</name>
    <name type="common">Oleaginous diatom</name>
    <dbReference type="NCBI Taxonomy" id="1519565"/>
    <lineage>
        <taxon>Eukaryota</taxon>
        <taxon>Sar</taxon>
        <taxon>Stramenopiles</taxon>
        <taxon>Ochrophyta</taxon>
        <taxon>Bacillariophyta</taxon>
        <taxon>Bacillariophyceae</taxon>
        <taxon>Bacillariophycidae</taxon>
        <taxon>Naviculales</taxon>
        <taxon>Naviculaceae</taxon>
        <taxon>Fistulifera</taxon>
    </lineage>
</organism>
<comment type="similarity">
    <text evidence="4">Belongs to the HSF family.</text>
</comment>
<feature type="domain" description="HSF-type DNA-binding" evidence="6">
    <location>
        <begin position="29"/>
        <end position="127"/>
    </location>
</feature>
<reference evidence="7 8" key="1">
    <citation type="journal article" date="2015" name="Plant Cell">
        <title>Oil accumulation by the oleaginous diatom Fistulifera solaris as revealed by the genome and transcriptome.</title>
        <authorList>
            <person name="Tanaka T."/>
            <person name="Maeda Y."/>
            <person name="Veluchamy A."/>
            <person name="Tanaka M."/>
            <person name="Abida H."/>
            <person name="Marechal E."/>
            <person name="Bowler C."/>
            <person name="Muto M."/>
            <person name="Sunaga Y."/>
            <person name="Tanaka M."/>
            <person name="Yoshino T."/>
            <person name="Taniguchi T."/>
            <person name="Fukuda Y."/>
            <person name="Nemoto M."/>
            <person name="Matsumoto M."/>
            <person name="Wong P.S."/>
            <person name="Aburatani S."/>
            <person name="Fujibuchi W."/>
        </authorList>
    </citation>
    <scope>NUCLEOTIDE SEQUENCE [LARGE SCALE GENOMIC DNA]</scope>
    <source>
        <strain evidence="7 8">JPCC DA0580</strain>
    </source>
</reference>
<sequence length="278" mass="31654">MSHDKQNLEKANGNAIKESAPSPLRSSPVRHNFPDKLHYVLNEMAKDGMEHIMSWQPHGRCFIVHDQKRLEQHILPTWFRQAHYSSFQRQLNIYGFSRIPRGPDKGGYFHEKFLRGKPELAQRIPRQKFKGTGARKASSDDTFPDFYHMEPLPPLVEVAEARSEAITSPPPFDPPETRDPAPWSTPPTQPRSCYELPPPHRVPQTVYAPTTMARHAIPLPDMIVVSDGANNYELLPRNSRAWTNQSPSSPTAGYFGYYNIHQRSALQPSLCPPSSLEK</sequence>
<keyword evidence="3" id="KW-0539">Nucleus</keyword>
<proteinExistence type="inferred from homology"/>